<dbReference type="InterPro" id="IPR025202">
    <property type="entry name" value="PLD-like_dom"/>
</dbReference>
<feature type="domain" description="PLD phosphodiesterase" evidence="7">
    <location>
        <begin position="115"/>
        <end position="142"/>
    </location>
</feature>
<keyword evidence="6" id="KW-0443">Lipid metabolism</keyword>
<accession>A0ABM8R0S1</accession>
<evidence type="ECO:0000256" key="5">
    <source>
        <dbReference type="ARBA" id="ARBA00022963"/>
    </source>
</evidence>
<dbReference type="Gene3D" id="3.30.870.10">
    <property type="entry name" value="Endonuclease Chain A"/>
    <property type="match status" value="1"/>
</dbReference>
<dbReference type="PROSITE" id="PS51257">
    <property type="entry name" value="PROKAR_LIPOPROTEIN"/>
    <property type="match status" value="1"/>
</dbReference>
<dbReference type="PANTHER" id="PTHR43856">
    <property type="entry name" value="CARDIOLIPIN HYDROLASE"/>
    <property type="match status" value="1"/>
</dbReference>
<dbReference type="EMBL" id="CAJNBJ010000002">
    <property type="protein sequence ID" value="CAE6726397.1"/>
    <property type="molecule type" value="Genomic_DNA"/>
</dbReference>
<dbReference type="PANTHER" id="PTHR43856:SF1">
    <property type="entry name" value="MITOCHONDRIAL CARDIOLIPIN HYDROLASE"/>
    <property type="match status" value="1"/>
</dbReference>
<evidence type="ECO:0000256" key="3">
    <source>
        <dbReference type="ARBA" id="ARBA00012027"/>
    </source>
</evidence>
<reference evidence="8 9" key="1">
    <citation type="submission" date="2021-02" db="EMBL/GenBank/DDBJ databases">
        <authorList>
            <person name="Han P."/>
        </authorList>
    </citation>
    <scope>NUCLEOTIDE SEQUENCE [LARGE SCALE GENOMIC DNA]</scope>
    <source>
        <strain evidence="8">Candidatus Nitrospira sp. ZN2</strain>
    </source>
</reference>
<sequence>MSRPTCLLPIAVIVAGCVCVPQPSVCASATIDVYYAPEDHPIDRVVGLYARATRYIYVSVYGLTAPSVVKALVAAKHRGVDVRVITDRERLTDPKQHSAVNALRLAGVPVRINRHDGLMHLKQVVIDDAINTSGSANHTTSGNRYNDERLDVITDARLTAKARDKFLTMWNDHERFVVWTE</sequence>
<keyword evidence="5" id="KW-0442">Lipid degradation</keyword>
<keyword evidence="9" id="KW-1185">Reference proteome</keyword>
<protein>
    <recommendedName>
        <fullName evidence="3">phospholipase D</fullName>
        <ecNumber evidence="3">3.1.4.4</ecNumber>
    </recommendedName>
</protein>
<dbReference type="SUPFAM" id="SSF56024">
    <property type="entry name" value="Phospholipase D/nuclease"/>
    <property type="match status" value="1"/>
</dbReference>
<organism evidence="8 9">
    <name type="scientific">Nitrospira defluvii</name>
    <dbReference type="NCBI Taxonomy" id="330214"/>
    <lineage>
        <taxon>Bacteria</taxon>
        <taxon>Pseudomonadati</taxon>
        <taxon>Nitrospirota</taxon>
        <taxon>Nitrospiria</taxon>
        <taxon>Nitrospirales</taxon>
        <taxon>Nitrospiraceae</taxon>
        <taxon>Nitrospira</taxon>
    </lineage>
</organism>
<proteinExistence type="inferred from homology"/>
<comment type="catalytic activity">
    <reaction evidence="1">
        <text>a 1,2-diacyl-sn-glycero-3-phosphocholine + H2O = a 1,2-diacyl-sn-glycero-3-phosphate + choline + H(+)</text>
        <dbReference type="Rhea" id="RHEA:14445"/>
        <dbReference type="ChEBI" id="CHEBI:15354"/>
        <dbReference type="ChEBI" id="CHEBI:15377"/>
        <dbReference type="ChEBI" id="CHEBI:15378"/>
        <dbReference type="ChEBI" id="CHEBI:57643"/>
        <dbReference type="ChEBI" id="CHEBI:58608"/>
        <dbReference type="EC" id="3.1.4.4"/>
    </reaction>
</comment>
<evidence type="ECO:0000256" key="4">
    <source>
        <dbReference type="ARBA" id="ARBA00022801"/>
    </source>
</evidence>
<evidence type="ECO:0000313" key="9">
    <source>
        <dbReference type="Proteomes" id="UP000675880"/>
    </source>
</evidence>
<dbReference type="PROSITE" id="PS50035">
    <property type="entry name" value="PLD"/>
    <property type="match status" value="1"/>
</dbReference>
<evidence type="ECO:0000256" key="1">
    <source>
        <dbReference type="ARBA" id="ARBA00000798"/>
    </source>
</evidence>
<name>A0ABM8R0S1_9BACT</name>
<dbReference type="Pfam" id="PF13091">
    <property type="entry name" value="PLDc_2"/>
    <property type="match status" value="1"/>
</dbReference>
<evidence type="ECO:0000256" key="6">
    <source>
        <dbReference type="ARBA" id="ARBA00023098"/>
    </source>
</evidence>
<dbReference type="EC" id="3.1.4.4" evidence="3"/>
<comment type="caution">
    <text evidence="8">The sequence shown here is derived from an EMBL/GenBank/DDBJ whole genome shotgun (WGS) entry which is preliminary data.</text>
</comment>
<dbReference type="InterPro" id="IPR051406">
    <property type="entry name" value="PLD_domain"/>
</dbReference>
<dbReference type="Proteomes" id="UP000675880">
    <property type="component" value="Unassembled WGS sequence"/>
</dbReference>
<dbReference type="RefSeq" id="WP_213041497.1">
    <property type="nucleotide sequence ID" value="NZ_CAJNBJ010000002.1"/>
</dbReference>
<evidence type="ECO:0000256" key="2">
    <source>
        <dbReference type="ARBA" id="ARBA00008664"/>
    </source>
</evidence>
<evidence type="ECO:0000313" key="8">
    <source>
        <dbReference type="EMBL" id="CAE6726397.1"/>
    </source>
</evidence>
<gene>
    <name evidence="8" type="ORF">NSPZN2_100122</name>
</gene>
<dbReference type="InterPro" id="IPR001736">
    <property type="entry name" value="PLipase_D/transphosphatidylase"/>
</dbReference>
<evidence type="ECO:0000259" key="7">
    <source>
        <dbReference type="PROSITE" id="PS50035"/>
    </source>
</evidence>
<comment type="similarity">
    <text evidence="2">Belongs to the phospholipase D family.</text>
</comment>
<keyword evidence="4" id="KW-0378">Hydrolase</keyword>